<dbReference type="PROSITE" id="PS00028">
    <property type="entry name" value="ZINC_FINGER_C2H2_1"/>
    <property type="match status" value="4"/>
</dbReference>
<protein>
    <recommendedName>
        <fullName evidence="8">C2H2-type domain-containing protein</fullName>
    </recommendedName>
</protein>
<dbReference type="FunFam" id="3.30.160.60:FF:000624">
    <property type="entry name" value="zinc finger protein 697"/>
    <property type="match status" value="1"/>
</dbReference>
<evidence type="ECO:0000256" key="4">
    <source>
        <dbReference type="ARBA" id="ARBA00022833"/>
    </source>
</evidence>
<feature type="domain" description="C2H2-type" evidence="8">
    <location>
        <begin position="58"/>
        <end position="85"/>
    </location>
</feature>
<keyword evidence="10" id="KW-1185">Reference proteome</keyword>
<dbReference type="Gene3D" id="3.30.160.60">
    <property type="entry name" value="Classic Zinc Finger"/>
    <property type="match status" value="5"/>
</dbReference>
<name>A0AAV2KLY4_KNICA</name>
<dbReference type="InterPro" id="IPR036236">
    <property type="entry name" value="Znf_C2H2_sf"/>
</dbReference>
<feature type="domain" description="C2H2-type" evidence="8">
    <location>
        <begin position="141"/>
        <end position="168"/>
    </location>
</feature>
<dbReference type="GO" id="GO:0008270">
    <property type="term" value="F:zinc ion binding"/>
    <property type="evidence" value="ECO:0007669"/>
    <property type="project" value="UniProtKB-KW"/>
</dbReference>
<evidence type="ECO:0000313" key="10">
    <source>
        <dbReference type="Proteomes" id="UP001497482"/>
    </source>
</evidence>
<keyword evidence="5" id="KW-0539">Nucleus</keyword>
<dbReference type="Pfam" id="PF00096">
    <property type="entry name" value="zf-C2H2"/>
    <property type="match status" value="2"/>
</dbReference>
<dbReference type="FunFam" id="3.30.160.60:FF:000446">
    <property type="entry name" value="Zinc finger protein"/>
    <property type="match status" value="2"/>
</dbReference>
<evidence type="ECO:0000256" key="1">
    <source>
        <dbReference type="ARBA" id="ARBA00022723"/>
    </source>
</evidence>
<keyword evidence="3 6" id="KW-0863">Zinc-finger</keyword>
<dbReference type="Proteomes" id="UP001497482">
    <property type="component" value="Chromosome 19"/>
</dbReference>
<feature type="compositionally biased region" description="Gly residues" evidence="7">
    <location>
        <begin position="199"/>
        <end position="208"/>
    </location>
</feature>
<evidence type="ECO:0000256" key="3">
    <source>
        <dbReference type="ARBA" id="ARBA00022771"/>
    </source>
</evidence>
<accession>A0AAV2KLY4</accession>
<keyword evidence="2" id="KW-0677">Repeat</keyword>
<evidence type="ECO:0000256" key="6">
    <source>
        <dbReference type="PROSITE-ProRule" id="PRU00042"/>
    </source>
</evidence>
<organism evidence="9 10">
    <name type="scientific">Knipowitschia caucasica</name>
    <name type="common">Caucasian dwarf goby</name>
    <name type="synonym">Pomatoschistus caucasicus</name>
    <dbReference type="NCBI Taxonomy" id="637954"/>
    <lineage>
        <taxon>Eukaryota</taxon>
        <taxon>Metazoa</taxon>
        <taxon>Chordata</taxon>
        <taxon>Craniata</taxon>
        <taxon>Vertebrata</taxon>
        <taxon>Euteleostomi</taxon>
        <taxon>Actinopterygii</taxon>
        <taxon>Neopterygii</taxon>
        <taxon>Teleostei</taxon>
        <taxon>Neoteleostei</taxon>
        <taxon>Acanthomorphata</taxon>
        <taxon>Gobiaria</taxon>
        <taxon>Gobiiformes</taxon>
        <taxon>Gobioidei</taxon>
        <taxon>Gobiidae</taxon>
        <taxon>Gobiinae</taxon>
        <taxon>Knipowitschia</taxon>
    </lineage>
</organism>
<dbReference type="SMART" id="SM00355">
    <property type="entry name" value="ZnF_C2H2"/>
    <property type="match status" value="5"/>
</dbReference>
<evidence type="ECO:0000256" key="2">
    <source>
        <dbReference type="ARBA" id="ARBA00022737"/>
    </source>
</evidence>
<evidence type="ECO:0000313" key="9">
    <source>
        <dbReference type="EMBL" id="CAL1589613.1"/>
    </source>
</evidence>
<evidence type="ECO:0000256" key="7">
    <source>
        <dbReference type="SAM" id="MobiDB-lite"/>
    </source>
</evidence>
<evidence type="ECO:0000256" key="5">
    <source>
        <dbReference type="ARBA" id="ARBA00023242"/>
    </source>
</evidence>
<dbReference type="PROSITE" id="PS50157">
    <property type="entry name" value="ZINC_FINGER_C2H2_2"/>
    <property type="match status" value="5"/>
</dbReference>
<feature type="domain" description="C2H2-type" evidence="8">
    <location>
        <begin position="113"/>
        <end position="140"/>
    </location>
</feature>
<evidence type="ECO:0000259" key="8">
    <source>
        <dbReference type="PROSITE" id="PS50157"/>
    </source>
</evidence>
<feature type="domain" description="C2H2-type" evidence="8">
    <location>
        <begin position="30"/>
        <end position="57"/>
    </location>
</feature>
<keyword evidence="1" id="KW-0479">Metal-binding</keyword>
<reference evidence="9 10" key="1">
    <citation type="submission" date="2024-04" db="EMBL/GenBank/DDBJ databases">
        <authorList>
            <person name="Waldvogel A.-M."/>
            <person name="Schoenle A."/>
        </authorList>
    </citation>
    <scope>NUCLEOTIDE SEQUENCE [LARGE SCALE GENOMIC DNA]</scope>
</reference>
<dbReference type="EMBL" id="OZ035841">
    <property type="protein sequence ID" value="CAL1589613.1"/>
    <property type="molecule type" value="Genomic_DNA"/>
</dbReference>
<keyword evidence="4" id="KW-0862">Zinc</keyword>
<dbReference type="InterPro" id="IPR013087">
    <property type="entry name" value="Znf_C2H2_type"/>
</dbReference>
<feature type="domain" description="C2H2-type" evidence="8">
    <location>
        <begin position="87"/>
        <end position="114"/>
    </location>
</feature>
<feature type="region of interest" description="Disordered" evidence="7">
    <location>
        <begin position="182"/>
        <end position="223"/>
    </location>
</feature>
<dbReference type="InterPro" id="IPR050826">
    <property type="entry name" value="Krueppel_C2H2_ZnFinger"/>
</dbReference>
<dbReference type="PANTHER" id="PTHR24377">
    <property type="entry name" value="IP01015P-RELATED"/>
    <property type="match status" value="1"/>
</dbReference>
<dbReference type="AlphaFoldDB" id="A0AAV2KLY4"/>
<sequence>MGKHPSGQLCSTCGDVWRRSHSCPGSLRPHACSGCSRRFSSESSLRVHSAVHSASHQVRCKFCNVGFKTKAEKVRHERSHLRQSAPYLCPSCPRGFTSYRLRAAHKKEHVDKYKCGVCGLGFFEEQHFLRHTAVHTGERPHVCDVCGAGFKQSTHLKSHTRLHTGERPYRCPHCDRAFNHNASKRAATGTAEEERREGYGGGAGGGGARRLEPNTGSDPEAPH</sequence>
<proteinExistence type="predicted"/>
<dbReference type="SUPFAM" id="SSF57667">
    <property type="entry name" value="beta-beta-alpha zinc fingers"/>
    <property type="match status" value="3"/>
</dbReference>
<gene>
    <name evidence="9" type="ORF">KC01_LOCUS19239</name>
</gene>